<name>A0AAE0BB74_9CHLO</name>
<feature type="compositionally biased region" description="Polar residues" evidence="1">
    <location>
        <begin position="730"/>
        <end position="746"/>
    </location>
</feature>
<feature type="region of interest" description="Disordered" evidence="1">
    <location>
        <begin position="730"/>
        <end position="755"/>
    </location>
</feature>
<reference evidence="2 3" key="1">
    <citation type="journal article" date="2015" name="Genome Biol. Evol.">
        <title>Comparative Genomics of a Bacterivorous Green Alga Reveals Evolutionary Causalities and Consequences of Phago-Mixotrophic Mode of Nutrition.</title>
        <authorList>
            <person name="Burns J.A."/>
            <person name="Paasch A."/>
            <person name="Narechania A."/>
            <person name="Kim E."/>
        </authorList>
    </citation>
    <scope>NUCLEOTIDE SEQUENCE [LARGE SCALE GENOMIC DNA]</scope>
    <source>
        <strain evidence="2 3">PLY_AMNH</strain>
    </source>
</reference>
<accession>A0AAE0BB74</accession>
<gene>
    <name evidence="2" type="ORF">CYMTET_56897</name>
</gene>
<dbReference type="Proteomes" id="UP001190700">
    <property type="component" value="Unassembled WGS sequence"/>
</dbReference>
<sequence length="755" mass="81516">MGTFTGSHTAAARRSLVTMFDDAAARHATTPATPTVAPAPAAQSTWAMFLDAARRLAKESFDERAAKLVIKKVYDDKHGRFDGAESNVSSVFARLVLALRDIFVTEEAAFSSLFDLEDATLPVRAEANKLLFSSLEFIIAPVLPAADWMESSAKAHPFDGKRVLLEIARMLLDSGGPFQGTADLLLAIKINQFDPSRTIAAFNAALRSARRKSTLDDMEVKSLFIKALDPVFYAPVVNRLLLYDQRAAESIATIQQWTRECYAQNGTDSHVPAAARKYSALALTGQHDDEDFKAISSEFRGQLFDMKKEIKALHTRIDATKGFTTRNDKKHAIGRGGHGDGNRFAATPLPEHGNFPQNFRGKPSKKVAFHKPTGTFVPLCGNPTCSAKAEKHWHRDCPNGGPRGHVGAHGFNVADSEHDVLATLFQNAMESNDPAPSFRRRLLRCRRQTGALRHRLRPFSFAVAEERVLDTIDEYLECCQPADARFGVCAVGGAMNINNFKVHDNAHADAPAVPPPPAPPTAPQSVVSDEEMYPVRALHAHEPHVSFMDKFAVELDLTGPEPTLAMHCMGPVAPVDPVSVAADDSEDDDGGLPPPRQTLGHSARESSATPEHIGDGVGGAGVPTPTAVPPALYWRSEGWYPNDHGDYLGTLWTWFPGPSQPPVAAPIVTVPPSPGGAPPSPIYIPPTWGGEDEDAPSSSIEHRTRLVAHGATGYTNIGTFSTFSFCSTHGLSNSGTKSPGRCNSGTGSPGHYRRG</sequence>
<proteinExistence type="predicted"/>
<dbReference type="AlphaFoldDB" id="A0AAE0BB74"/>
<evidence type="ECO:0000256" key="1">
    <source>
        <dbReference type="SAM" id="MobiDB-lite"/>
    </source>
</evidence>
<dbReference type="EMBL" id="LGRX02035904">
    <property type="protein sequence ID" value="KAK3232770.1"/>
    <property type="molecule type" value="Genomic_DNA"/>
</dbReference>
<organism evidence="2 3">
    <name type="scientific">Cymbomonas tetramitiformis</name>
    <dbReference type="NCBI Taxonomy" id="36881"/>
    <lineage>
        <taxon>Eukaryota</taxon>
        <taxon>Viridiplantae</taxon>
        <taxon>Chlorophyta</taxon>
        <taxon>Pyramimonadophyceae</taxon>
        <taxon>Pyramimonadales</taxon>
        <taxon>Pyramimonadaceae</taxon>
        <taxon>Cymbomonas</taxon>
    </lineage>
</organism>
<keyword evidence="3" id="KW-1185">Reference proteome</keyword>
<evidence type="ECO:0000313" key="2">
    <source>
        <dbReference type="EMBL" id="KAK3232770.1"/>
    </source>
</evidence>
<feature type="region of interest" description="Disordered" evidence="1">
    <location>
        <begin position="576"/>
        <end position="623"/>
    </location>
</feature>
<feature type="region of interest" description="Disordered" evidence="1">
    <location>
        <begin position="507"/>
        <end position="527"/>
    </location>
</feature>
<protein>
    <submittedName>
        <fullName evidence="2">Uncharacterized protein</fullName>
    </submittedName>
</protein>
<feature type="compositionally biased region" description="Pro residues" evidence="1">
    <location>
        <begin position="512"/>
        <end position="522"/>
    </location>
</feature>
<evidence type="ECO:0000313" key="3">
    <source>
        <dbReference type="Proteomes" id="UP001190700"/>
    </source>
</evidence>
<comment type="caution">
    <text evidence="2">The sequence shown here is derived from an EMBL/GenBank/DDBJ whole genome shotgun (WGS) entry which is preliminary data.</text>
</comment>